<dbReference type="PANTHER" id="PTHR42879">
    <property type="entry name" value="3-OXOACYL-(ACYL-CARRIER-PROTEIN) REDUCTASE"/>
    <property type="match status" value="1"/>
</dbReference>
<sequence length="275" mass="28521">MTNLSGRGAIVTGGFSGMGFAIATALARAGANVAVGSYVAAPGPARTDAAYYPGAGEIERVRSALAAHGSSVHAAHLDVRDSDLSNRFVAEAEAAIGPADILVNAAGTTAEQPVVGHSDELWDKIVDTNLTGAFRVTRAVLPGMIGRGWGRIVNIGSTAASVGWKDNPAYCASKAGLLGLTRCVALEGAAHGVTCVMISPTWVETELMRRNVAQVVEREGKGRTPEEAMAEIVRGNPQQRMLQPEEIAALAVFLCSDAARGITMENIQVTGGALW</sequence>
<accession>A0ABV1YJK3</accession>
<comment type="similarity">
    <text evidence="1">Belongs to the short-chain dehydrogenases/reductases (SDR) family.</text>
</comment>
<proteinExistence type="inferred from homology"/>
<dbReference type="EMBL" id="JAMYPJ010000031">
    <property type="protein sequence ID" value="MER8935362.1"/>
    <property type="molecule type" value="Genomic_DNA"/>
</dbReference>
<dbReference type="PRINTS" id="PR00080">
    <property type="entry name" value="SDRFAMILY"/>
</dbReference>
<comment type="caution">
    <text evidence="2">The sequence shown here is derived from an EMBL/GenBank/DDBJ whole genome shotgun (WGS) entry which is preliminary data.</text>
</comment>
<dbReference type="Pfam" id="PF13561">
    <property type="entry name" value="adh_short_C2"/>
    <property type="match status" value="1"/>
</dbReference>
<dbReference type="RefSeq" id="WP_287269733.1">
    <property type="nucleotide sequence ID" value="NZ_JAMYMY010000045.1"/>
</dbReference>
<dbReference type="InterPro" id="IPR050259">
    <property type="entry name" value="SDR"/>
</dbReference>
<reference evidence="2 3" key="1">
    <citation type="journal article" date="2024" name="Proc. Natl. Acad. Sci. U.S.A.">
        <title>The evolutionary genomics of adaptation to stress in wild rhizobium bacteria.</title>
        <authorList>
            <person name="Kehlet-Delgado H."/>
            <person name="Montoya A.P."/>
            <person name="Jensen K.T."/>
            <person name="Wendlandt C.E."/>
            <person name="Dexheimer C."/>
            <person name="Roberts M."/>
            <person name="Torres Martinez L."/>
            <person name="Friesen M.L."/>
            <person name="Griffitts J.S."/>
            <person name="Porter S.S."/>
        </authorList>
    </citation>
    <scope>NUCLEOTIDE SEQUENCE [LARGE SCALE GENOMIC DNA]</scope>
    <source>
        <strain evidence="2 3">M0729</strain>
    </source>
</reference>
<name>A0ABV1YJK3_9HYPH</name>
<evidence type="ECO:0000313" key="3">
    <source>
        <dbReference type="Proteomes" id="UP001464387"/>
    </source>
</evidence>
<keyword evidence="3" id="KW-1185">Reference proteome</keyword>
<dbReference type="PROSITE" id="PS00061">
    <property type="entry name" value="ADH_SHORT"/>
    <property type="match status" value="1"/>
</dbReference>
<protein>
    <submittedName>
        <fullName evidence="2">SDR family oxidoreductase</fullName>
    </submittedName>
</protein>
<dbReference type="InterPro" id="IPR002347">
    <property type="entry name" value="SDR_fam"/>
</dbReference>
<gene>
    <name evidence="2" type="ORF">NKI33_20675</name>
</gene>
<organism evidence="2 3">
    <name type="scientific">Mesorhizobium opportunistum</name>
    <dbReference type="NCBI Taxonomy" id="593909"/>
    <lineage>
        <taxon>Bacteria</taxon>
        <taxon>Pseudomonadati</taxon>
        <taxon>Pseudomonadota</taxon>
        <taxon>Alphaproteobacteria</taxon>
        <taxon>Hyphomicrobiales</taxon>
        <taxon>Phyllobacteriaceae</taxon>
        <taxon>Mesorhizobium</taxon>
    </lineage>
</organism>
<dbReference type="Proteomes" id="UP001464387">
    <property type="component" value="Unassembled WGS sequence"/>
</dbReference>
<dbReference type="SUPFAM" id="SSF51735">
    <property type="entry name" value="NAD(P)-binding Rossmann-fold domains"/>
    <property type="match status" value="1"/>
</dbReference>
<dbReference type="Gene3D" id="3.40.50.720">
    <property type="entry name" value="NAD(P)-binding Rossmann-like Domain"/>
    <property type="match status" value="1"/>
</dbReference>
<dbReference type="PRINTS" id="PR00081">
    <property type="entry name" value="GDHRDH"/>
</dbReference>
<dbReference type="InterPro" id="IPR036291">
    <property type="entry name" value="NAD(P)-bd_dom_sf"/>
</dbReference>
<evidence type="ECO:0000313" key="2">
    <source>
        <dbReference type="EMBL" id="MER8935362.1"/>
    </source>
</evidence>
<evidence type="ECO:0000256" key="1">
    <source>
        <dbReference type="ARBA" id="ARBA00006484"/>
    </source>
</evidence>
<dbReference type="InterPro" id="IPR020904">
    <property type="entry name" value="Sc_DH/Rdtase_CS"/>
</dbReference>
<dbReference type="PANTHER" id="PTHR42879:SF2">
    <property type="entry name" value="3-OXOACYL-[ACYL-CARRIER-PROTEIN] REDUCTASE FABG"/>
    <property type="match status" value="1"/>
</dbReference>